<evidence type="ECO:0000313" key="2">
    <source>
        <dbReference type="Proteomes" id="UP001597199"/>
    </source>
</evidence>
<keyword evidence="2" id="KW-1185">Reference proteome</keyword>
<dbReference type="EMBL" id="JBHTOA010000022">
    <property type="protein sequence ID" value="MFD1398682.1"/>
    <property type="molecule type" value="Genomic_DNA"/>
</dbReference>
<gene>
    <name evidence="1" type="ORF">ACFQ41_05125</name>
</gene>
<sequence length="73" mass="8226">MNEHIYMASANEIYVEAIKQKNEAADRMAALINDGESIDEMQRAANEYDAFSHMVEYIEQLESKKAAGVQAND</sequence>
<dbReference type="Proteomes" id="UP001597199">
    <property type="component" value="Unassembled WGS sequence"/>
</dbReference>
<evidence type="ECO:0000313" key="1">
    <source>
        <dbReference type="EMBL" id="MFD1398682.1"/>
    </source>
</evidence>
<protein>
    <submittedName>
        <fullName evidence="1">Uncharacterized protein</fullName>
    </submittedName>
</protein>
<reference evidence="2" key="1">
    <citation type="journal article" date="2019" name="Int. J. Syst. Evol. Microbiol.">
        <title>The Global Catalogue of Microorganisms (GCM) 10K type strain sequencing project: providing services to taxonomists for standard genome sequencing and annotation.</title>
        <authorList>
            <consortium name="The Broad Institute Genomics Platform"/>
            <consortium name="The Broad Institute Genome Sequencing Center for Infectious Disease"/>
            <person name="Wu L."/>
            <person name="Ma J."/>
        </authorList>
    </citation>
    <scope>NUCLEOTIDE SEQUENCE [LARGE SCALE GENOMIC DNA]</scope>
    <source>
        <strain evidence="2">CCM 9110</strain>
    </source>
</reference>
<proteinExistence type="predicted"/>
<accession>A0ABW4BG65</accession>
<name>A0ABW4BG65_9LACO</name>
<dbReference type="RefSeq" id="WP_204119806.1">
    <property type="nucleotide sequence ID" value="NZ_BOLV01000029.1"/>
</dbReference>
<organism evidence="1 2">
    <name type="scientific">Lacticaseibacillus suilingensis</name>
    <dbReference type="NCBI Taxonomy" id="2799577"/>
    <lineage>
        <taxon>Bacteria</taxon>
        <taxon>Bacillati</taxon>
        <taxon>Bacillota</taxon>
        <taxon>Bacilli</taxon>
        <taxon>Lactobacillales</taxon>
        <taxon>Lactobacillaceae</taxon>
        <taxon>Lacticaseibacillus</taxon>
    </lineage>
</organism>
<comment type="caution">
    <text evidence="1">The sequence shown here is derived from an EMBL/GenBank/DDBJ whole genome shotgun (WGS) entry which is preliminary data.</text>
</comment>